<dbReference type="AlphaFoldDB" id="A0AAN8GM09"/>
<evidence type="ECO:0000313" key="1">
    <source>
        <dbReference type="EMBL" id="KAK5882652.1"/>
    </source>
</evidence>
<proteinExistence type="predicted"/>
<dbReference type="EMBL" id="JAULUE010002062">
    <property type="protein sequence ID" value="KAK5882652.1"/>
    <property type="molecule type" value="Genomic_DNA"/>
</dbReference>
<name>A0AAN8GM09_9TELE</name>
<dbReference type="Proteomes" id="UP001335648">
    <property type="component" value="Unassembled WGS sequence"/>
</dbReference>
<sequence length="118" mass="13832">MDGEMHLHRFLWRDSEYKELEEYTITRVNIGEKPAGCITRLAMRETANLPPFAHLEEERGVLQNDSYVDDILTSHNDFEKLKTITANPESWRFPVEALGLLRPKWEEGEQQQTNEDQS</sequence>
<reference evidence="1 2" key="1">
    <citation type="journal article" date="2023" name="Mol. Biol. Evol.">
        <title>Genomics of Secondarily Temperate Adaptation in the Only Non-Antarctic Icefish.</title>
        <authorList>
            <person name="Rivera-Colon A.G."/>
            <person name="Rayamajhi N."/>
            <person name="Minhas B.F."/>
            <person name="Madrigal G."/>
            <person name="Bilyk K.T."/>
            <person name="Yoon V."/>
            <person name="Hune M."/>
            <person name="Gregory S."/>
            <person name="Cheng C.H.C."/>
            <person name="Catchen J.M."/>
        </authorList>
    </citation>
    <scope>NUCLEOTIDE SEQUENCE [LARGE SCALE GENOMIC DNA]</scope>
    <source>
        <strain evidence="1">JC2023a</strain>
    </source>
</reference>
<comment type="caution">
    <text evidence="1">The sequence shown here is derived from an EMBL/GenBank/DDBJ whole genome shotgun (WGS) entry which is preliminary data.</text>
</comment>
<accession>A0AAN8GM09</accession>
<organism evidence="1 2">
    <name type="scientific">Champsocephalus esox</name>
    <name type="common">pike icefish</name>
    <dbReference type="NCBI Taxonomy" id="159716"/>
    <lineage>
        <taxon>Eukaryota</taxon>
        <taxon>Metazoa</taxon>
        <taxon>Chordata</taxon>
        <taxon>Craniata</taxon>
        <taxon>Vertebrata</taxon>
        <taxon>Euteleostomi</taxon>
        <taxon>Actinopterygii</taxon>
        <taxon>Neopterygii</taxon>
        <taxon>Teleostei</taxon>
        <taxon>Neoteleostei</taxon>
        <taxon>Acanthomorphata</taxon>
        <taxon>Eupercaria</taxon>
        <taxon>Perciformes</taxon>
        <taxon>Notothenioidei</taxon>
        <taxon>Channichthyidae</taxon>
        <taxon>Champsocephalus</taxon>
    </lineage>
</organism>
<keyword evidence="2" id="KW-1185">Reference proteome</keyword>
<evidence type="ECO:0000313" key="2">
    <source>
        <dbReference type="Proteomes" id="UP001335648"/>
    </source>
</evidence>
<gene>
    <name evidence="1" type="ORF">CesoFtcFv8_021214</name>
</gene>
<protein>
    <submittedName>
        <fullName evidence="1">Uncharacterized protein</fullName>
    </submittedName>
</protein>